<dbReference type="InterPro" id="IPR001296">
    <property type="entry name" value="Glyco_trans_1"/>
</dbReference>
<keyword evidence="3" id="KW-0808">Transferase</keyword>
<dbReference type="GO" id="GO:0016757">
    <property type="term" value="F:glycosyltransferase activity"/>
    <property type="evidence" value="ECO:0007669"/>
    <property type="project" value="InterPro"/>
</dbReference>
<evidence type="ECO:0000313" key="3">
    <source>
        <dbReference type="EMBL" id="KKT81855.1"/>
    </source>
</evidence>
<dbReference type="Proteomes" id="UP000034032">
    <property type="component" value="Unassembled WGS sequence"/>
</dbReference>
<reference evidence="3 4" key="1">
    <citation type="journal article" date="2015" name="Nature">
        <title>rRNA introns, odd ribosomes, and small enigmatic genomes across a large radiation of phyla.</title>
        <authorList>
            <person name="Brown C.T."/>
            <person name="Hug L.A."/>
            <person name="Thomas B.C."/>
            <person name="Sharon I."/>
            <person name="Castelle C.J."/>
            <person name="Singh A."/>
            <person name="Wilkins M.J."/>
            <person name="Williams K.H."/>
            <person name="Banfield J.F."/>
        </authorList>
    </citation>
    <scope>NUCLEOTIDE SEQUENCE [LARGE SCALE GENOMIC DNA]</scope>
</reference>
<dbReference type="SUPFAM" id="SSF53756">
    <property type="entry name" value="UDP-Glycosyltransferase/glycogen phosphorylase"/>
    <property type="match status" value="1"/>
</dbReference>
<feature type="domain" description="Glycosyl transferase family 1" evidence="1">
    <location>
        <begin position="186"/>
        <end position="346"/>
    </location>
</feature>
<dbReference type="AlphaFoldDB" id="A0A0G1KE62"/>
<comment type="caution">
    <text evidence="3">The sequence shown here is derived from an EMBL/GenBank/DDBJ whole genome shotgun (WGS) entry which is preliminary data.</text>
</comment>
<gene>
    <name evidence="3" type="ORF">UW79_C0014G0007</name>
</gene>
<protein>
    <submittedName>
        <fullName evidence="3">Glycosyl transferase group 1</fullName>
    </submittedName>
</protein>
<accession>A0A0G1KE62</accession>
<name>A0A0G1KE62_9BACT</name>
<feature type="domain" description="Glycosyltransferase subfamily 4-like N-terminal" evidence="2">
    <location>
        <begin position="4"/>
        <end position="162"/>
    </location>
</feature>
<proteinExistence type="predicted"/>
<evidence type="ECO:0000259" key="2">
    <source>
        <dbReference type="Pfam" id="PF13579"/>
    </source>
</evidence>
<organism evidence="3 4">
    <name type="scientific">Candidatus Yanofskybacteria bacterium GW2011_GWA2_44_9</name>
    <dbReference type="NCBI Taxonomy" id="1619025"/>
    <lineage>
        <taxon>Bacteria</taxon>
        <taxon>Candidatus Yanofskyibacteriota</taxon>
    </lineage>
</organism>
<dbReference type="InterPro" id="IPR028098">
    <property type="entry name" value="Glyco_trans_4-like_N"/>
</dbReference>
<sequence length="366" mass="42005">MYTLVRRLTPEKYQILVAVGQDGGKMFQEQLRRNGIPVHDLKFLRRETAPVKDVKAVSEIRNLIKSFRPETIFLNSSKAGFIGSLATALLRYHTTRPKVIYRIGGWTFNDPWPAWKRWLWVRLEKLGSSWKDVIVVNNEHDLRQAQKMKIIPRDRLALIHNGLDTYKTSYLPREEARLKLFEKIARHSGKIFQAKNIVGTIANFYPPKGLEYFILTAEKFKDIEDTAFIIIGDGQERQKLELMIAEHGLSHKIFLLGQIPEASKFITAFDVFVLPSVKEGFPWALIEAMAAKTPVIATNVGAVPEIIEDGKNGFMVEPKNPDQIANRIREILGNDRLRQELSIQAHQTVLFKFSEDKMVKEIESLL</sequence>
<dbReference type="Pfam" id="PF00534">
    <property type="entry name" value="Glycos_transf_1"/>
    <property type="match status" value="1"/>
</dbReference>
<dbReference type="EMBL" id="LCJR01000014">
    <property type="protein sequence ID" value="KKT81855.1"/>
    <property type="molecule type" value="Genomic_DNA"/>
</dbReference>
<evidence type="ECO:0000313" key="4">
    <source>
        <dbReference type="Proteomes" id="UP000034032"/>
    </source>
</evidence>
<dbReference type="PANTHER" id="PTHR12526">
    <property type="entry name" value="GLYCOSYLTRANSFERASE"/>
    <property type="match status" value="1"/>
</dbReference>
<dbReference type="Gene3D" id="3.40.50.2000">
    <property type="entry name" value="Glycogen Phosphorylase B"/>
    <property type="match status" value="2"/>
</dbReference>
<evidence type="ECO:0000259" key="1">
    <source>
        <dbReference type="Pfam" id="PF00534"/>
    </source>
</evidence>
<dbReference type="Pfam" id="PF13579">
    <property type="entry name" value="Glyco_trans_4_4"/>
    <property type="match status" value="1"/>
</dbReference>